<accession>A0A6V7H1W7</accession>
<sequence length="151" mass="16899">MHNLGTGECRYSAVNYRLENTQPRRPTSLLPCASSAVRMEEHGNLRESTRSSSSLSHRKSYFRGDKKDAEYVRICNRKSRISGRYTASSASLSSQECSEMGVSSGLTERSLLVSISTIQGNIRVRLTVRLNADISKHFSTALPAFSEFYPR</sequence>
<keyword evidence="3" id="KW-1185">Reference proteome</keyword>
<protein>
    <submittedName>
        <fullName evidence="2">Uncharacterized protein</fullName>
    </submittedName>
</protein>
<feature type="compositionally biased region" description="Basic and acidic residues" evidence="1">
    <location>
        <begin position="40"/>
        <end position="49"/>
    </location>
</feature>
<evidence type="ECO:0000313" key="2">
    <source>
        <dbReference type="EMBL" id="CAD1473424.1"/>
    </source>
</evidence>
<comment type="caution">
    <text evidence="2">The sequence shown here is derived from an EMBL/GenBank/DDBJ whole genome shotgun (WGS) entry which is preliminary data.</text>
</comment>
<name>A0A6V7H1W7_9HYME</name>
<organism evidence="2 3">
    <name type="scientific">Heterotrigona itama</name>
    <dbReference type="NCBI Taxonomy" id="395501"/>
    <lineage>
        <taxon>Eukaryota</taxon>
        <taxon>Metazoa</taxon>
        <taxon>Ecdysozoa</taxon>
        <taxon>Arthropoda</taxon>
        <taxon>Hexapoda</taxon>
        <taxon>Insecta</taxon>
        <taxon>Pterygota</taxon>
        <taxon>Neoptera</taxon>
        <taxon>Endopterygota</taxon>
        <taxon>Hymenoptera</taxon>
        <taxon>Apocrita</taxon>
        <taxon>Aculeata</taxon>
        <taxon>Apoidea</taxon>
        <taxon>Anthophila</taxon>
        <taxon>Apidae</taxon>
        <taxon>Heterotrigona</taxon>
    </lineage>
</organism>
<evidence type="ECO:0000256" key="1">
    <source>
        <dbReference type="SAM" id="MobiDB-lite"/>
    </source>
</evidence>
<proteinExistence type="predicted"/>
<evidence type="ECO:0000313" key="3">
    <source>
        <dbReference type="Proteomes" id="UP000752696"/>
    </source>
</evidence>
<feature type="region of interest" description="Disordered" evidence="1">
    <location>
        <begin position="40"/>
        <end position="59"/>
    </location>
</feature>
<dbReference type="EMBL" id="CAJDYZ010006468">
    <property type="protein sequence ID" value="CAD1473424.1"/>
    <property type="molecule type" value="Genomic_DNA"/>
</dbReference>
<reference evidence="2" key="1">
    <citation type="submission" date="2020-07" db="EMBL/GenBank/DDBJ databases">
        <authorList>
            <person name="Nazaruddin N."/>
        </authorList>
    </citation>
    <scope>NUCLEOTIDE SEQUENCE</scope>
</reference>
<dbReference type="AlphaFoldDB" id="A0A6V7H1W7"/>
<dbReference type="Proteomes" id="UP000752696">
    <property type="component" value="Unassembled WGS sequence"/>
</dbReference>
<gene>
    <name evidence="2" type="ORF">MHI_LOCUS376920</name>
</gene>
<feature type="non-terminal residue" evidence="2">
    <location>
        <position position="151"/>
    </location>
</feature>